<evidence type="ECO:0000256" key="4">
    <source>
        <dbReference type="ARBA" id="ARBA00022563"/>
    </source>
</evidence>
<dbReference type="GO" id="GO:0050661">
    <property type="term" value="F:NADP binding"/>
    <property type="evidence" value="ECO:0007669"/>
    <property type="project" value="InterPro"/>
</dbReference>
<dbReference type="InterPro" id="IPR012259">
    <property type="entry name" value="DHFR"/>
</dbReference>
<evidence type="ECO:0000256" key="6">
    <source>
        <dbReference type="ARBA" id="ARBA00023002"/>
    </source>
</evidence>
<feature type="domain" description="DHFR" evidence="9">
    <location>
        <begin position="1"/>
        <end position="162"/>
    </location>
</feature>
<comment type="similarity">
    <text evidence="2 7 8">Belongs to the dihydrofolate reductase family.</text>
</comment>
<evidence type="ECO:0000256" key="5">
    <source>
        <dbReference type="ARBA" id="ARBA00022857"/>
    </source>
</evidence>
<evidence type="ECO:0000256" key="1">
    <source>
        <dbReference type="ARBA" id="ARBA00004903"/>
    </source>
</evidence>
<dbReference type="GO" id="GO:0004146">
    <property type="term" value="F:dihydrofolate reductase activity"/>
    <property type="evidence" value="ECO:0007669"/>
    <property type="project" value="UniProtKB-EC"/>
</dbReference>
<keyword evidence="11" id="KW-1185">Reference proteome</keyword>
<dbReference type="PANTHER" id="PTHR48069">
    <property type="entry name" value="DIHYDROFOLATE REDUCTASE"/>
    <property type="match status" value="1"/>
</dbReference>
<keyword evidence="6 7" id="KW-0560">Oxidoreductase</keyword>
<sequence length="164" mass="18475">MLIYLWAESHGGVIGYQGQLPWHLPADMHFFKTTTTGHTIIAGARTFASFGRPLPHRKNIVVSHRPAADFPADVTVLGSLTAVRTYARAHEAEQLFVVGGAQLFAGLLPDVDQLYRTTIQADFPGDTWMPEIDYSQFTRIGHQIGQTDERNPYPFTFEQFQRKN</sequence>
<proteinExistence type="inferred from homology"/>
<evidence type="ECO:0000313" key="11">
    <source>
        <dbReference type="Proteomes" id="UP000051162"/>
    </source>
</evidence>
<evidence type="ECO:0000259" key="9">
    <source>
        <dbReference type="PROSITE" id="PS51330"/>
    </source>
</evidence>
<dbReference type="GO" id="GO:0006730">
    <property type="term" value="P:one-carbon metabolic process"/>
    <property type="evidence" value="ECO:0007669"/>
    <property type="project" value="UniProtKB-KW"/>
</dbReference>
<keyword evidence="5 7" id="KW-0521">NADP</keyword>
<dbReference type="InterPro" id="IPR001796">
    <property type="entry name" value="DHFR_dom"/>
</dbReference>
<dbReference type="PIRSF" id="PIRSF000194">
    <property type="entry name" value="DHFR"/>
    <property type="match status" value="1"/>
</dbReference>
<dbReference type="GO" id="GO:0046452">
    <property type="term" value="P:dihydrofolate metabolic process"/>
    <property type="evidence" value="ECO:0007669"/>
    <property type="project" value="TreeGrafter"/>
</dbReference>
<comment type="function">
    <text evidence="7">Key enzyme in folate metabolism. Catalyzes an essential reaction for de novo glycine and purine synthesis, and for DNA precursor synthesis.</text>
</comment>
<dbReference type="Pfam" id="PF00186">
    <property type="entry name" value="DHFR_1"/>
    <property type="match status" value="1"/>
</dbReference>
<comment type="catalytic activity">
    <reaction evidence="7">
        <text>(6S)-5,6,7,8-tetrahydrofolate + NADP(+) = 7,8-dihydrofolate + NADPH + H(+)</text>
        <dbReference type="Rhea" id="RHEA:15009"/>
        <dbReference type="ChEBI" id="CHEBI:15378"/>
        <dbReference type="ChEBI" id="CHEBI:57451"/>
        <dbReference type="ChEBI" id="CHEBI:57453"/>
        <dbReference type="ChEBI" id="CHEBI:57783"/>
        <dbReference type="ChEBI" id="CHEBI:58349"/>
        <dbReference type="EC" id="1.5.1.3"/>
    </reaction>
</comment>
<reference evidence="10 11" key="1">
    <citation type="journal article" date="2015" name="Genome Announc.">
        <title>Expanding the biotechnology potential of lactobacilli through comparative genomics of 213 strains and associated genera.</title>
        <authorList>
            <person name="Sun Z."/>
            <person name="Harris H.M."/>
            <person name="McCann A."/>
            <person name="Guo C."/>
            <person name="Argimon S."/>
            <person name="Zhang W."/>
            <person name="Yang X."/>
            <person name="Jeffery I.B."/>
            <person name="Cooney J.C."/>
            <person name="Kagawa T.F."/>
            <person name="Liu W."/>
            <person name="Song Y."/>
            <person name="Salvetti E."/>
            <person name="Wrobel A."/>
            <person name="Rasinkangas P."/>
            <person name="Parkhill J."/>
            <person name="Rea M.C."/>
            <person name="O'Sullivan O."/>
            <person name="Ritari J."/>
            <person name="Douillard F.P."/>
            <person name="Paul Ross R."/>
            <person name="Yang R."/>
            <person name="Briner A.E."/>
            <person name="Felis G.E."/>
            <person name="de Vos W.M."/>
            <person name="Barrangou R."/>
            <person name="Klaenhammer T.R."/>
            <person name="Caufield P.W."/>
            <person name="Cui Y."/>
            <person name="Zhang H."/>
            <person name="O'Toole P.W."/>
        </authorList>
    </citation>
    <scope>NUCLEOTIDE SEQUENCE [LARGE SCALE GENOMIC DNA]</scope>
    <source>
        <strain evidence="10 11">DSM 19117</strain>
    </source>
</reference>
<dbReference type="PATRIC" id="fig|1423773.3.peg.40"/>
<dbReference type="UniPathway" id="UPA00077">
    <property type="reaction ID" value="UER00158"/>
</dbReference>
<evidence type="ECO:0000256" key="3">
    <source>
        <dbReference type="ARBA" id="ARBA00012856"/>
    </source>
</evidence>
<dbReference type="PROSITE" id="PS00075">
    <property type="entry name" value="DHFR_1"/>
    <property type="match status" value="1"/>
</dbReference>
<gene>
    <name evidence="10" type="ORF">FD30_GL000040</name>
</gene>
<dbReference type="GO" id="GO:0046654">
    <property type="term" value="P:tetrahydrofolate biosynthetic process"/>
    <property type="evidence" value="ECO:0007669"/>
    <property type="project" value="UniProtKB-UniPathway"/>
</dbReference>
<dbReference type="EMBL" id="AZDT01000001">
    <property type="protein sequence ID" value="KRK78211.1"/>
    <property type="molecule type" value="Genomic_DNA"/>
</dbReference>
<dbReference type="CDD" id="cd00209">
    <property type="entry name" value="DHFR"/>
    <property type="match status" value="1"/>
</dbReference>
<keyword evidence="4 7" id="KW-0554">One-carbon metabolism</keyword>
<dbReference type="Gene3D" id="3.40.430.10">
    <property type="entry name" value="Dihydrofolate Reductase, subunit A"/>
    <property type="match status" value="1"/>
</dbReference>
<dbReference type="SUPFAM" id="SSF53597">
    <property type="entry name" value="Dihydrofolate reductase-like"/>
    <property type="match status" value="1"/>
</dbReference>
<dbReference type="PANTHER" id="PTHR48069:SF3">
    <property type="entry name" value="DIHYDROFOLATE REDUCTASE"/>
    <property type="match status" value="1"/>
</dbReference>
<dbReference type="PROSITE" id="PS51330">
    <property type="entry name" value="DHFR_2"/>
    <property type="match status" value="1"/>
</dbReference>
<dbReference type="STRING" id="1423773.FD30_GL000040"/>
<dbReference type="GO" id="GO:0046655">
    <property type="term" value="P:folic acid metabolic process"/>
    <property type="evidence" value="ECO:0007669"/>
    <property type="project" value="TreeGrafter"/>
</dbReference>
<evidence type="ECO:0000256" key="8">
    <source>
        <dbReference type="RuleBase" id="RU004474"/>
    </source>
</evidence>
<comment type="caution">
    <text evidence="10">The sequence shown here is derived from an EMBL/GenBank/DDBJ whole genome shotgun (WGS) entry which is preliminary data.</text>
</comment>
<dbReference type="RefSeq" id="WP_056943414.1">
    <property type="nucleotide sequence ID" value="NZ_AZDT01000001.1"/>
</dbReference>
<accession>A0A0R1K9Z8</accession>
<dbReference type="InterPro" id="IPR024072">
    <property type="entry name" value="DHFR-like_dom_sf"/>
</dbReference>
<dbReference type="GO" id="GO:0005829">
    <property type="term" value="C:cytosol"/>
    <property type="evidence" value="ECO:0007669"/>
    <property type="project" value="TreeGrafter"/>
</dbReference>
<dbReference type="OrthoDB" id="9804315at2"/>
<dbReference type="PRINTS" id="PR00070">
    <property type="entry name" value="DHFR"/>
</dbReference>
<dbReference type="GeneID" id="84781886"/>
<protein>
    <recommendedName>
        <fullName evidence="3 7">Dihydrofolate reductase</fullName>
        <ecNumber evidence="3 7">1.5.1.3</ecNumber>
    </recommendedName>
</protein>
<comment type="pathway">
    <text evidence="1 7">Cofactor biosynthesis; tetrahydrofolate biosynthesis; 5,6,7,8-tetrahydrofolate from 7,8-dihydrofolate: step 1/1.</text>
</comment>
<dbReference type="EC" id="1.5.1.3" evidence="3 7"/>
<evidence type="ECO:0000256" key="2">
    <source>
        <dbReference type="ARBA" id="ARBA00009539"/>
    </source>
</evidence>
<evidence type="ECO:0000313" key="10">
    <source>
        <dbReference type="EMBL" id="KRK78211.1"/>
    </source>
</evidence>
<dbReference type="AlphaFoldDB" id="A0A0R1K9Z8"/>
<evidence type="ECO:0000256" key="7">
    <source>
        <dbReference type="PIRNR" id="PIRNR000194"/>
    </source>
</evidence>
<dbReference type="Proteomes" id="UP000051162">
    <property type="component" value="Unassembled WGS sequence"/>
</dbReference>
<organism evidence="10 11">
    <name type="scientific">Levilactobacillus namurensis DSM 19117</name>
    <dbReference type="NCBI Taxonomy" id="1423773"/>
    <lineage>
        <taxon>Bacteria</taxon>
        <taxon>Bacillati</taxon>
        <taxon>Bacillota</taxon>
        <taxon>Bacilli</taxon>
        <taxon>Lactobacillales</taxon>
        <taxon>Lactobacillaceae</taxon>
        <taxon>Levilactobacillus</taxon>
    </lineage>
</organism>
<name>A0A0R1K9Z8_9LACO</name>
<dbReference type="InterPro" id="IPR017925">
    <property type="entry name" value="DHFR_CS"/>
</dbReference>